<dbReference type="PANTHER" id="PTHR34580">
    <property type="match status" value="1"/>
</dbReference>
<dbReference type="InterPro" id="IPR051534">
    <property type="entry name" value="CBASS_pafABC_assoc_protein"/>
</dbReference>
<dbReference type="EMBL" id="BPTR01000002">
    <property type="protein sequence ID" value="GJG29064.1"/>
    <property type="molecule type" value="Genomic_DNA"/>
</dbReference>
<proteinExistence type="predicted"/>
<dbReference type="RefSeq" id="WP_074803298.1">
    <property type="nucleotide sequence ID" value="NZ_BPTR01000002.1"/>
</dbReference>
<dbReference type="Pfam" id="PF13280">
    <property type="entry name" value="WYL"/>
    <property type="match status" value="1"/>
</dbReference>
<feature type="domain" description="WYL" evidence="1">
    <location>
        <begin position="120"/>
        <end position="194"/>
    </location>
</feature>
<dbReference type="Proteomes" id="UP000887043">
    <property type="component" value="Unassembled WGS sequence"/>
</dbReference>
<sequence length="315" mass="37252">MTVPSLFKEYIWLVNTIKRAHRITFAEIQEKWLDTEMSGGVELARSTFNRHKDAIQDIFGIYIECDRKGGYKYYIGNENVLHEESVQNWIVSTMSVNDIISESKCLHDRILLQQIPCDDYLQICIKAMKKKVRLAVKYRRYESDKITEADFEPYCLKLFNQRWYILAHFHRDATPEKEERDYFAIYSFDRIQEMSLTDVKFDIRDDFDAQDFFSECFGVFASDETSAERIILRAYGKQRYYLRDLPLHHSQRAIGQGENYTDFEYYVRPTSDFCGHILSLANNLKVIYPQSLADKISQLAIDTLKMYNIDVKDKV</sequence>
<gene>
    <name evidence="2" type="ORF">PRRU23_27640</name>
</gene>
<evidence type="ECO:0000259" key="1">
    <source>
        <dbReference type="Pfam" id="PF13280"/>
    </source>
</evidence>
<dbReference type="PANTHER" id="PTHR34580:SF9">
    <property type="entry name" value="SLL5097 PROTEIN"/>
    <property type="match status" value="1"/>
</dbReference>
<accession>A0AA37MMS3</accession>
<dbReference type="InterPro" id="IPR026881">
    <property type="entry name" value="WYL_dom"/>
</dbReference>
<name>A0AA37MMS3_SEGBR</name>
<reference evidence="2" key="1">
    <citation type="submission" date="2021-08" db="EMBL/GenBank/DDBJ databases">
        <title>Prevotella lacticifex sp. nov., isolated from rumen of cow.</title>
        <authorList>
            <person name="Shinkai T."/>
            <person name="Ikeyama N."/>
            <person name="Kumagai M."/>
            <person name="Ohmori H."/>
            <person name="Sakamoto M."/>
            <person name="Ohkuma M."/>
            <person name="Mitsumori M."/>
        </authorList>
    </citation>
    <scope>NUCLEOTIDE SEQUENCE</scope>
    <source>
        <strain evidence="2">DSM 11371</strain>
    </source>
</reference>
<protein>
    <submittedName>
        <fullName evidence="2">WYL domain-containing protein</fullName>
    </submittedName>
</protein>
<dbReference type="PROSITE" id="PS52050">
    <property type="entry name" value="WYL"/>
    <property type="match status" value="1"/>
</dbReference>
<organism evidence="2 3">
    <name type="scientific">Segatella bryantii</name>
    <name type="common">Prevotella bryantii</name>
    <dbReference type="NCBI Taxonomy" id="77095"/>
    <lineage>
        <taxon>Bacteria</taxon>
        <taxon>Pseudomonadati</taxon>
        <taxon>Bacteroidota</taxon>
        <taxon>Bacteroidia</taxon>
        <taxon>Bacteroidales</taxon>
        <taxon>Prevotellaceae</taxon>
        <taxon>Segatella</taxon>
    </lineage>
</organism>
<dbReference type="AlphaFoldDB" id="A0AA37MMS3"/>
<comment type="caution">
    <text evidence="2">The sequence shown here is derived from an EMBL/GenBank/DDBJ whole genome shotgun (WGS) entry which is preliminary data.</text>
</comment>
<evidence type="ECO:0000313" key="3">
    <source>
        <dbReference type="Proteomes" id="UP000887043"/>
    </source>
</evidence>
<evidence type="ECO:0000313" key="2">
    <source>
        <dbReference type="EMBL" id="GJG29064.1"/>
    </source>
</evidence>